<evidence type="ECO:0000256" key="1">
    <source>
        <dbReference type="SAM" id="Phobius"/>
    </source>
</evidence>
<dbReference type="RefSeq" id="XP_011270038.1">
    <property type="nucleotide sequence ID" value="XM_011271736.1"/>
</dbReference>
<feature type="transmembrane region" description="Helical" evidence="1">
    <location>
        <begin position="12"/>
        <end position="40"/>
    </location>
</feature>
<keyword evidence="1" id="KW-1133">Transmembrane helix</keyword>
<dbReference type="SUPFAM" id="SSF54637">
    <property type="entry name" value="Thioesterase/thiol ester dehydrase-isomerase"/>
    <property type="match status" value="1"/>
</dbReference>
<dbReference type="OrthoDB" id="10255641at2759"/>
<dbReference type="InterPro" id="IPR027961">
    <property type="entry name" value="DUF4442"/>
</dbReference>
<dbReference type="Gene3D" id="3.10.129.10">
    <property type="entry name" value="Hotdog Thioesterase"/>
    <property type="match status" value="1"/>
</dbReference>
<reference evidence="3" key="1">
    <citation type="submission" date="2011-02" db="EMBL/GenBank/DDBJ databases">
        <title>The Genome Sequence of Capsaspora owczarzaki ATCC 30864.</title>
        <authorList>
            <person name="Russ C."/>
            <person name="Cuomo C."/>
            <person name="Burger G."/>
            <person name="Gray M.W."/>
            <person name="Holland P.W.H."/>
            <person name="King N."/>
            <person name="Lang F.B.F."/>
            <person name="Roger A.J."/>
            <person name="Ruiz-Trillo I."/>
            <person name="Young S.K."/>
            <person name="Zeng Q."/>
            <person name="Gargeya S."/>
            <person name="Alvarado L."/>
            <person name="Berlin A."/>
            <person name="Chapman S.B."/>
            <person name="Chen Z."/>
            <person name="Freedman E."/>
            <person name="Gellesch M."/>
            <person name="Goldberg J."/>
            <person name="Griggs A."/>
            <person name="Gujja S."/>
            <person name="Heilman E."/>
            <person name="Heiman D."/>
            <person name="Howarth C."/>
            <person name="Mehta T."/>
            <person name="Neiman D."/>
            <person name="Pearson M."/>
            <person name="Roberts A."/>
            <person name="Saif S."/>
            <person name="Shea T."/>
            <person name="Shenoy N."/>
            <person name="Sisk P."/>
            <person name="Stolte C."/>
            <person name="Sykes S."/>
            <person name="White J."/>
            <person name="Yandava C."/>
            <person name="Haas B."/>
            <person name="Nusbaum C."/>
            <person name="Birren B."/>
        </authorList>
    </citation>
    <scope>NUCLEOTIDE SEQUENCE</scope>
    <source>
        <strain evidence="3">ATCC 30864</strain>
    </source>
</reference>
<protein>
    <recommendedName>
        <fullName evidence="4">DUF4442 domain-containing protein</fullName>
    </recommendedName>
</protein>
<dbReference type="Proteomes" id="UP000008743">
    <property type="component" value="Unassembled WGS sequence"/>
</dbReference>
<keyword evidence="1" id="KW-0812">Transmembrane</keyword>
<evidence type="ECO:0008006" key="4">
    <source>
        <dbReference type="Google" id="ProtNLM"/>
    </source>
</evidence>
<keyword evidence="3" id="KW-1185">Reference proteome</keyword>
<dbReference type="AlphaFoldDB" id="A0A0D2VI79"/>
<dbReference type="Pfam" id="PF14539">
    <property type="entry name" value="DUF4442"/>
    <property type="match status" value="1"/>
</dbReference>
<proteinExistence type="predicted"/>
<organism evidence="2 3">
    <name type="scientific">Capsaspora owczarzaki (strain ATCC 30864)</name>
    <dbReference type="NCBI Taxonomy" id="595528"/>
    <lineage>
        <taxon>Eukaryota</taxon>
        <taxon>Filasterea</taxon>
        <taxon>Capsaspora</taxon>
    </lineage>
</organism>
<gene>
    <name evidence="2" type="ORF">CAOG_008466</name>
</gene>
<dbReference type="EMBL" id="KE346360">
    <property type="protein sequence ID" value="KJE89632.1"/>
    <property type="molecule type" value="Genomic_DNA"/>
</dbReference>
<dbReference type="PhylomeDB" id="A0A0D2VI79"/>
<accession>A0A0D2VI79</accession>
<evidence type="ECO:0000313" key="3">
    <source>
        <dbReference type="Proteomes" id="UP000008743"/>
    </source>
</evidence>
<sequence length="216" mass="23289">MTVTDVAATAVLYPLFLVFGVLQFIVALVINTPALVAWALSGKAKRRFLESLWGAVHKQPLGRELISTLMGILSTYTGSVSPFIAQVDATETLVQLTERPWLRNPFTSIHALAIANAAELASGLLATRATEHFGGRVIVTNISVAYDRKARGVISCHAQLTPEQVRQVESMASSAQAGKPVDESLVIQVNVLDSKKEIVSRLQATWVVRVSGGKRA</sequence>
<dbReference type="InParanoid" id="A0A0D2VI79"/>
<dbReference type="InterPro" id="IPR029069">
    <property type="entry name" value="HotDog_dom_sf"/>
</dbReference>
<evidence type="ECO:0000313" key="2">
    <source>
        <dbReference type="EMBL" id="KJE89632.1"/>
    </source>
</evidence>
<name>A0A0D2VI79_CAPO3</name>
<keyword evidence="1" id="KW-0472">Membrane</keyword>
<dbReference type="eggNOG" id="ENOG502S7PE">
    <property type="taxonomic scope" value="Eukaryota"/>
</dbReference>